<dbReference type="GO" id="GO:0005634">
    <property type="term" value="C:nucleus"/>
    <property type="evidence" value="ECO:0007669"/>
    <property type="project" value="EnsemblFungi"/>
</dbReference>
<feature type="domain" description="CMP/dCMP-type deaminase" evidence="14">
    <location>
        <begin position="23"/>
        <end position="153"/>
    </location>
</feature>
<keyword evidence="16" id="KW-1185">Reference proteome</keyword>
<proteinExistence type="inferred from homology"/>
<keyword evidence="7 12" id="KW-0862">Zinc</keyword>
<dbReference type="InterPro" id="IPR016193">
    <property type="entry name" value="Cytidine_deaminase-like"/>
</dbReference>
<dbReference type="Proteomes" id="UP000000314">
    <property type="component" value="Chromosome 3"/>
</dbReference>
<evidence type="ECO:0000256" key="4">
    <source>
        <dbReference type="ARBA" id="ARBA00012783"/>
    </source>
</evidence>
<evidence type="ECO:0000256" key="2">
    <source>
        <dbReference type="ARBA" id="ARBA00003949"/>
    </source>
</evidence>
<evidence type="ECO:0000256" key="7">
    <source>
        <dbReference type="ARBA" id="ARBA00022833"/>
    </source>
</evidence>
<keyword evidence="6 13" id="KW-0378">Hydrolase</keyword>
<comment type="cofactor">
    <cofactor evidence="1 12 13">
        <name>Zn(2+)</name>
        <dbReference type="ChEBI" id="CHEBI:29105"/>
    </cofactor>
</comment>
<dbReference type="SUPFAM" id="SSF53927">
    <property type="entry name" value="Cytidine deaminase-like"/>
    <property type="match status" value="1"/>
</dbReference>
<dbReference type="GO" id="GO:0004126">
    <property type="term" value="F:cytidine deaminase activity"/>
    <property type="evidence" value="ECO:0007669"/>
    <property type="project" value="UniProtKB-UniRule"/>
</dbReference>
<keyword evidence="5 12" id="KW-0479">Metal-binding</keyword>
<dbReference type="Gene3D" id="3.40.140.10">
    <property type="entry name" value="Cytidine Deaminase, domain 2"/>
    <property type="match status" value="1"/>
</dbReference>
<feature type="active site" description="Proton donor" evidence="10">
    <location>
        <position position="77"/>
    </location>
</feature>
<dbReference type="GO" id="GO:0008270">
    <property type="term" value="F:zinc ion binding"/>
    <property type="evidence" value="ECO:0007669"/>
    <property type="project" value="UniProtKB-UniRule"/>
</dbReference>
<feature type="binding site" evidence="12">
    <location>
        <position position="108"/>
    </location>
    <ligand>
        <name>Zn(2+)</name>
        <dbReference type="ChEBI" id="CHEBI:29105"/>
        <note>catalytic</note>
    </ligand>
</feature>
<evidence type="ECO:0000259" key="14">
    <source>
        <dbReference type="PROSITE" id="PS51747"/>
    </source>
</evidence>
<dbReference type="PANTHER" id="PTHR11644:SF2">
    <property type="entry name" value="CYTIDINE DEAMINASE"/>
    <property type="match status" value="1"/>
</dbReference>
<dbReference type="RefSeq" id="XP_002492954.1">
    <property type="nucleotide sequence ID" value="XM_002492909.1"/>
</dbReference>
<dbReference type="OMA" id="LTHFTCV"/>
<evidence type="ECO:0000256" key="8">
    <source>
        <dbReference type="ARBA" id="ARBA00032005"/>
    </source>
</evidence>
<comment type="function">
    <text evidence="2 13">This enzyme scavenges exogenous and endogenous cytidine and 2'-deoxycytidine for UMP synthesis.</text>
</comment>
<evidence type="ECO:0000313" key="15">
    <source>
        <dbReference type="EMBL" id="CAY70775.1"/>
    </source>
</evidence>
<dbReference type="NCBIfam" id="TIGR01354">
    <property type="entry name" value="cyt_deam_tetra"/>
    <property type="match status" value="1"/>
</dbReference>
<dbReference type="AlphaFoldDB" id="C4R5D9"/>
<dbReference type="FunFam" id="3.40.140.10:FF:000008">
    <property type="entry name" value="Cytidine deaminase"/>
    <property type="match status" value="1"/>
</dbReference>
<dbReference type="GO" id="GO:0006217">
    <property type="term" value="P:deoxycytidine catabolic process"/>
    <property type="evidence" value="ECO:0007669"/>
    <property type="project" value="EnsemblFungi"/>
</dbReference>
<comment type="catalytic activity">
    <reaction evidence="13">
        <text>2'-deoxycytidine + H2O + H(+) = 2'-deoxyuridine + NH4(+)</text>
        <dbReference type="Rhea" id="RHEA:13433"/>
        <dbReference type="ChEBI" id="CHEBI:15377"/>
        <dbReference type="ChEBI" id="CHEBI:15378"/>
        <dbReference type="ChEBI" id="CHEBI:15698"/>
        <dbReference type="ChEBI" id="CHEBI:16450"/>
        <dbReference type="ChEBI" id="CHEBI:28938"/>
        <dbReference type="EC" id="3.5.4.5"/>
    </reaction>
</comment>
<evidence type="ECO:0000313" key="16">
    <source>
        <dbReference type="Proteomes" id="UP000000314"/>
    </source>
</evidence>
<dbReference type="EC" id="3.5.4.5" evidence="4 13"/>
<feature type="binding site" evidence="11">
    <location>
        <begin position="64"/>
        <end position="70"/>
    </location>
    <ligand>
        <name>substrate</name>
    </ligand>
</feature>
<dbReference type="GeneID" id="8200421"/>
<dbReference type="Pfam" id="PF00383">
    <property type="entry name" value="dCMP_cyt_deam_1"/>
    <property type="match status" value="1"/>
</dbReference>
<evidence type="ECO:0000256" key="10">
    <source>
        <dbReference type="PIRSR" id="PIRSR606262-1"/>
    </source>
</evidence>
<dbReference type="InterPro" id="IPR050202">
    <property type="entry name" value="Cyt/Deoxycyt_deaminase"/>
</dbReference>
<dbReference type="InParanoid" id="C4R5D9"/>
<dbReference type="EMBL" id="FN392321">
    <property type="protein sequence ID" value="CAY70775.1"/>
    <property type="molecule type" value="Genomic_DNA"/>
</dbReference>
<dbReference type="PANTHER" id="PTHR11644">
    <property type="entry name" value="CYTIDINE DEAMINASE"/>
    <property type="match status" value="1"/>
</dbReference>
<dbReference type="FunCoup" id="C4R5D9">
    <property type="interactions" value="163"/>
</dbReference>
<accession>C4R5D9</accession>
<dbReference type="InterPro" id="IPR016192">
    <property type="entry name" value="APOBEC/CMP_deaminase_Zn-bd"/>
</dbReference>
<evidence type="ECO:0000256" key="6">
    <source>
        <dbReference type="ARBA" id="ARBA00022801"/>
    </source>
</evidence>
<evidence type="ECO:0000256" key="1">
    <source>
        <dbReference type="ARBA" id="ARBA00001947"/>
    </source>
</evidence>
<dbReference type="SMR" id="C4R5D9"/>
<dbReference type="GO" id="GO:0008655">
    <property type="term" value="P:pyrimidine-containing compound salvage"/>
    <property type="evidence" value="ECO:0007669"/>
    <property type="project" value="EnsemblFungi"/>
</dbReference>
<feature type="binding site" evidence="12">
    <location>
        <position position="111"/>
    </location>
    <ligand>
        <name>Zn(2+)</name>
        <dbReference type="ChEBI" id="CHEBI:29105"/>
        <note>catalytic</note>
    </ligand>
</feature>
<feature type="binding site" evidence="12">
    <location>
        <position position="75"/>
    </location>
    <ligand>
        <name>Zn(2+)</name>
        <dbReference type="ChEBI" id="CHEBI:29105"/>
        <note>catalytic</note>
    </ligand>
</feature>
<evidence type="ECO:0000256" key="13">
    <source>
        <dbReference type="RuleBase" id="RU364006"/>
    </source>
</evidence>
<dbReference type="CDD" id="cd01283">
    <property type="entry name" value="cytidine_deaminase"/>
    <property type="match status" value="1"/>
</dbReference>
<evidence type="ECO:0000256" key="11">
    <source>
        <dbReference type="PIRSR" id="PIRSR606262-2"/>
    </source>
</evidence>
<dbReference type="KEGG" id="ppa:PAS_chr3_0726"/>
<dbReference type="InterPro" id="IPR002125">
    <property type="entry name" value="CMP_dCMP_dom"/>
</dbReference>
<evidence type="ECO:0000256" key="9">
    <source>
        <dbReference type="ARBA" id="ARBA00049558"/>
    </source>
</evidence>
<dbReference type="OrthoDB" id="414540at2759"/>
<protein>
    <recommendedName>
        <fullName evidence="4 13">Cytidine deaminase</fullName>
        <ecNumber evidence="4 13">3.5.4.5</ecNumber>
    </recommendedName>
    <alternativeName>
        <fullName evidence="8 13">Cytidine aminohydrolase</fullName>
    </alternativeName>
</protein>
<comment type="catalytic activity">
    <reaction evidence="9 13">
        <text>cytidine + H2O + H(+) = uridine + NH4(+)</text>
        <dbReference type="Rhea" id="RHEA:16069"/>
        <dbReference type="ChEBI" id="CHEBI:15377"/>
        <dbReference type="ChEBI" id="CHEBI:15378"/>
        <dbReference type="ChEBI" id="CHEBI:16704"/>
        <dbReference type="ChEBI" id="CHEBI:17562"/>
        <dbReference type="ChEBI" id="CHEBI:28938"/>
        <dbReference type="EC" id="3.5.4.5"/>
    </reaction>
</comment>
<evidence type="ECO:0000256" key="3">
    <source>
        <dbReference type="ARBA" id="ARBA00006576"/>
    </source>
</evidence>
<name>C4R5D9_KOMPG</name>
<dbReference type="InterPro" id="IPR006262">
    <property type="entry name" value="Cyt_deam_tetra"/>
</dbReference>
<evidence type="ECO:0000256" key="5">
    <source>
        <dbReference type="ARBA" id="ARBA00022723"/>
    </source>
</evidence>
<dbReference type="STRING" id="644223.C4R5D9"/>
<dbReference type="GO" id="GO:0006216">
    <property type="term" value="P:cytidine catabolic process"/>
    <property type="evidence" value="ECO:0007669"/>
    <property type="project" value="EnsemblFungi"/>
</dbReference>
<evidence type="ECO:0000256" key="12">
    <source>
        <dbReference type="PIRSR" id="PIRSR606262-3"/>
    </source>
</evidence>
<dbReference type="HOGENOM" id="CLU_097262_2_2_1"/>
<dbReference type="eggNOG" id="KOG0833">
    <property type="taxonomic scope" value="Eukaryota"/>
</dbReference>
<comment type="similarity">
    <text evidence="3 13">Belongs to the cytidine and deoxycytidylate deaminase family.</text>
</comment>
<dbReference type="PROSITE" id="PS51747">
    <property type="entry name" value="CYT_DCMP_DEAMINASES_2"/>
    <property type="match status" value="1"/>
</dbReference>
<sequence length="156" mass="17333">MPQLDLNNLQPPFSQDHRGLTDVEFETLKTKALEARNLSYSPYSNFKVGCSILLPDNTFIKGANVENASYGACICAERTTITHAVMLGHRSFKALAVSTELESIASPCGICRQVIREFADEKLTLPIFMFNKDGSKFVKMTLDDLLPLSFGPEQLQ</sequence>
<gene>
    <name evidence="15" type="ordered locus">PAS_chr3_0726</name>
</gene>
<dbReference type="GO" id="GO:0042802">
    <property type="term" value="F:identical protein binding"/>
    <property type="evidence" value="ECO:0007669"/>
    <property type="project" value="EnsemblFungi"/>
</dbReference>
<dbReference type="PROSITE" id="PS00903">
    <property type="entry name" value="CYT_DCMP_DEAMINASES_1"/>
    <property type="match status" value="1"/>
</dbReference>
<dbReference type="NCBIfam" id="NF004064">
    <property type="entry name" value="PRK05578.1"/>
    <property type="match status" value="1"/>
</dbReference>
<organism evidence="15 16">
    <name type="scientific">Komagataella phaffii (strain GS115 / ATCC 20864)</name>
    <name type="common">Yeast</name>
    <name type="synonym">Pichia pastoris</name>
    <dbReference type="NCBI Taxonomy" id="644223"/>
    <lineage>
        <taxon>Eukaryota</taxon>
        <taxon>Fungi</taxon>
        <taxon>Dikarya</taxon>
        <taxon>Ascomycota</taxon>
        <taxon>Saccharomycotina</taxon>
        <taxon>Pichiomycetes</taxon>
        <taxon>Pichiales</taxon>
        <taxon>Pichiaceae</taxon>
        <taxon>Komagataella</taxon>
    </lineage>
</organism>
<dbReference type="GO" id="GO:0005829">
    <property type="term" value="C:cytosol"/>
    <property type="evidence" value="ECO:0007669"/>
    <property type="project" value="TreeGrafter"/>
</dbReference>
<reference evidence="15 16" key="1">
    <citation type="journal article" date="2009" name="Nat. Biotechnol.">
        <title>Genome sequence of the recombinant protein production host Pichia pastoris.</title>
        <authorList>
            <person name="De Schutter K."/>
            <person name="Lin Y.C."/>
            <person name="Tiels P."/>
            <person name="Van Hecke A."/>
            <person name="Glinka S."/>
            <person name="Weber-Lehmann J."/>
            <person name="Rouze P."/>
            <person name="Van de Peer Y."/>
            <person name="Callewaert N."/>
        </authorList>
    </citation>
    <scope>NUCLEOTIDE SEQUENCE [LARGE SCALE GENOMIC DNA]</scope>
    <source>
        <strain evidence="16">GS115 / ATCC 20864</strain>
    </source>
</reference>